<dbReference type="InterPro" id="IPR054354">
    <property type="entry name" value="DYNC2H1-like_lid"/>
</dbReference>
<keyword evidence="20" id="KW-1185">Reference proteome</keyword>
<dbReference type="Gene3D" id="3.20.180.20">
    <property type="entry name" value="Dynein heavy chain, N-terminal domain 2"/>
    <property type="match status" value="1"/>
</dbReference>
<dbReference type="InterPro" id="IPR042219">
    <property type="entry name" value="AAA_lid_11_sf"/>
</dbReference>
<evidence type="ECO:0000256" key="12">
    <source>
        <dbReference type="ARBA" id="ARBA00023054"/>
    </source>
</evidence>
<evidence type="ECO:0000256" key="4">
    <source>
        <dbReference type="ARBA" id="ARBA00011655"/>
    </source>
</evidence>
<dbReference type="Gene3D" id="1.20.140.100">
    <property type="entry name" value="Dynein heavy chain, N-terminal domain 2"/>
    <property type="match status" value="1"/>
</dbReference>
<keyword evidence="9" id="KW-0547">Nucleotide-binding</keyword>
<dbReference type="FunFam" id="1.10.8.720:FF:000003">
    <property type="entry name" value="Cytoplasmic dynein heavy chain 2"/>
    <property type="match status" value="1"/>
</dbReference>
<dbReference type="Pfam" id="PF12781">
    <property type="entry name" value="AAA_9"/>
    <property type="match status" value="1"/>
</dbReference>
<dbReference type="InterPro" id="IPR004273">
    <property type="entry name" value="Dynein_heavy_D6_P-loop"/>
</dbReference>
<keyword evidence="12 17" id="KW-0175">Coiled coil</keyword>
<dbReference type="Gene3D" id="1.20.920.30">
    <property type="match status" value="1"/>
</dbReference>
<evidence type="ECO:0000313" key="20">
    <source>
        <dbReference type="Proteomes" id="UP001165122"/>
    </source>
</evidence>
<dbReference type="SUPFAM" id="SSF52540">
    <property type="entry name" value="P-loop containing nucleoside triphosphate hydrolases"/>
    <property type="match status" value="4"/>
</dbReference>
<dbReference type="Gene3D" id="1.10.8.720">
    <property type="entry name" value="Region D6 of dynein motor"/>
    <property type="match status" value="1"/>
</dbReference>
<evidence type="ECO:0000256" key="5">
    <source>
        <dbReference type="ARBA" id="ARBA00022197"/>
    </source>
</evidence>
<dbReference type="GO" id="GO:0008104">
    <property type="term" value="P:intracellular protein localization"/>
    <property type="evidence" value="ECO:0007669"/>
    <property type="project" value="UniProtKB-ARBA"/>
</dbReference>
<feature type="domain" description="AAA+ ATPase" evidence="18">
    <location>
        <begin position="1880"/>
        <end position="2023"/>
    </location>
</feature>
<dbReference type="InterPro" id="IPR041658">
    <property type="entry name" value="AAA_lid_11"/>
</dbReference>
<dbReference type="FunFam" id="3.40.50.300:FF:001013">
    <property type="entry name" value="Dynein heavy chain, cytoplasmic"/>
    <property type="match status" value="1"/>
</dbReference>
<dbReference type="InterPro" id="IPR026983">
    <property type="entry name" value="DHC"/>
</dbReference>
<evidence type="ECO:0000256" key="1">
    <source>
        <dbReference type="ARBA" id="ARBA00004245"/>
    </source>
</evidence>
<accession>A0A9W7EAT8</accession>
<feature type="domain" description="AAA+ ATPase" evidence="18">
    <location>
        <begin position="2884"/>
        <end position="3046"/>
    </location>
</feature>
<evidence type="ECO:0000256" key="9">
    <source>
        <dbReference type="ARBA" id="ARBA00022741"/>
    </source>
</evidence>
<dbReference type="InterPro" id="IPR027417">
    <property type="entry name" value="P-loop_NTPase"/>
</dbReference>
<dbReference type="Gene3D" id="1.10.8.710">
    <property type="match status" value="1"/>
</dbReference>
<keyword evidence="10" id="KW-0067">ATP-binding</keyword>
<evidence type="ECO:0000256" key="11">
    <source>
        <dbReference type="ARBA" id="ARBA00023017"/>
    </source>
</evidence>
<dbReference type="Gene3D" id="6.10.140.1060">
    <property type="match status" value="1"/>
</dbReference>
<evidence type="ECO:0000256" key="2">
    <source>
        <dbReference type="ARBA" id="ARBA00004522"/>
    </source>
</evidence>
<dbReference type="Gene3D" id="1.10.472.130">
    <property type="match status" value="1"/>
</dbReference>
<evidence type="ECO:0000256" key="14">
    <source>
        <dbReference type="ARBA" id="ARBA00023175"/>
    </source>
</evidence>
<keyword evidence="11" id="KW-0243">Dynein</keyword>
<dbReference type="GO" id="GO:0005874">
    <property type="term" value="C:microtubule"/>
    <property type="evidence" value="ECO:0007669"/>
    <property type="project" value="UniProtKB-KW"/>
</dbReference>
<dbReference type="Gene3D" id="1.20.1270.280">
    <property type="match status" value="1"/>
</dbReference>
<dbReference type="EMBL" id="BRXW01000637">
    <property type="protein sequence ID" value="GMH71315.1"/>
    <property type="molecule type" value="Genomic_DNA"/>
</dbReference>
<comment type="caution">
    <text evidence="19">The sequence shown here is derived from an EMBL/GenBank/DDBJ whole genome shotgun (WGS) entry which is preliminary data.</text>
</comment>
<gene>
    <name evidence="19" type="ORF">TrLO_g1927</name>
</gene>
<keyword evidence="16" id="KW-0966">Cell projection</keyword>
<protein>
    <recommendedName>
        <fullName evidence="5">Dynein heavy chain, cytoplasmic</fullName>
    </recommendedName>
</protein>
<keyword evidence="14" id="KW-0505">Motor protein</keyword>
<keyword evidence="7" id="KW-0493">Microtubule</keyword>
<dbReference type="GO" id="GO:0060170">
    <property type="term" value="C:ciliary membrane"/>
    <property type="evidence" value="ECO:0007669"/>
    <property type="project" value="UniProtKB-SubCell"/>
</dbReference>
<dbReference type="PANTHER" id="PTHR45703:SF36">
    <property type="entry name" value="DYNEIN HEAVY CHAIN, CYTOPLASMIC"/>
    <property type="match status" value="1"/>
</dbReference>
<proteinExistence type="inferred from homology"/>
<dbReference type="GO" id="GO:0045505">
    <property type="term" value="F:dynein intermediate chain binding"/>
    <property type="evidence" value="ECO:0007669"/>
    <property type="project" value="InterPro"/>
</dbReference>
<dbReference type="Gene3D" id="1.20.920.20">
    <property type="match status" value="1"/>
</dbReference>
<dbReference type="InterPro" id="IPR003593">
    <property type="entry name" value="AAA+_ATPase"/>
</dbReference>
<dbReference type="Gene3D" id="3.40.50.300">
    <property type="entry name" value="P-loop containing nucleotide triphosphate hydrolases"/>
    <property type="match status" value="5"/>
</dbReference>
<dbReference type="InterPro" id="IPR043157">
    <property type="entry name" value="Dynein_AAA1S"/>
</dbReference>
<sequence length="4375" mass="493528">MTGCIEFLRSACELVLGAQLPPGLEASEEFTKGEKPRLFVFIKPDGTLDGSNSKFTVPHMGCVAFSSRTTGPITNKNQVNMISFPPSQSTADDAASNPLFSSLQAHSSCFLPAVESVWNDSNGLEKKLSTFSSKVREFDVVLDQLKHTAIVRPPHLSPHPKILELLRTFDSTLNPSIPPPFGDPIDLDQIDTQDLLVDNEFLNDLQQNVNAWIVELNQLTTLSSSSTFPNDAIEEKSFWQALEAVLKSTRQALTHAPAVTLTVSILKKSNRVVTTAALDNENSTNIEDSIKVVEEVNRFLQDFPIEDLQSASTLEVTINTTKAMFNHFKKIRNIKNYDLLRLAKLLEASTSTLKATVINILKQKSFMSSSFEQFQELDKEITDLFDTWDAEYDKDQPGKEAFKRFFKEQHGRRGQLSSQETSFATPLQLLNSLEFQHYPLKKRWQTISSFRTKHNSLKITVESVLSYVSSSSSAASTSSLDASAILQLLSSAAASFSNTNTMDLSESGQEKFNVALTTYDNTIDEVEKQLASLLSSKLEAAKSAPNSAEEMFKHFSKFNKLFERPRIRSAVKDYQVDLISKVKEAVTCIQDKFLRSYEQSKTNTFAKIREVPPFAGKIMWAKLMENQLDLLMQRMEQVLGTGWEQEIEGRLLKKTCTDLKNKLNSLEAFKSWRKEWEKELTVSRNKERLSSYLIRIENTSNKSKFIATCNFEVKTIELFKEVRNLKWLEFEIPPTIQRMADDAFKKYPNAMKLNAALRSYAHTRTTIDNELNLSALVEHELDAIKIQIQDAFNSSTGPTTSRKAAKRKNWETPDVKNWVSEFSDHVFTLQEKVETLLKVTALVKESIAQLDSTDFKKQKFQTIIQDIQKQVDELSLSGYSNLSIWVKSLDDQVGEKLSNRLTQTLKTWADGVDDPESFYEGGPLYQFKQIKVEIGLDKDQRISSMPKIPMVREMYLQCFSDFTDTVTALPRLSSHRYDVFASSSFSINQLSSPKTFSDLISTIHAADPIVSSCYSKIEEHITKATEYTSTWLNYQFLWDMSMESISQLIGDDVKKWQKLLKEAREVRHTVDSTDDQESEQVGPIFILSEKVRDRVLAKYDNWQKEIQSFFGNMLVDIMAKTLTKITHHKTKLEKISLEGATEEVIDGVTFIQDMQIQQQILSNEVELLISSEKLLKQQHYQFPDQWTSSDRIRSNFSDVETILLRRGNQMKGMIPALQQRVRAEDKQIAKRVVDLSETWEKQKPLSGDIKPTPAMEMLAQYDMKITKTITDFNQLSKAKAALDLDPSGENQLEPLYSELEDLREVWTEISPIHEKLDEVMDTPWVQVAPRNVRKSLDGLLELLRKLSSKVRQYDIYTHLYEKIKSYASNHSLLTELKTDALKDRHWKNILKRLNLRVSMAELTLNHLFGAGIIKKKKDVSEFLLVAQGEMALEEFLRQVKDYWHGCQIELVLYQNRVRLIKGWDILFAKLEEHMSSLSSMKQSPYFKSVQEFQDESVSWEDKLTRLMQIFDSWVDVQRRWVYLESIFFGSADIKAQLPSEYTKFKSVDTDFTQLMRKIHQKPNIIEVLQIEGLQKQLERLEALMTKIQKALGEYLAKQREAFSRFYFVGDEDLLEIIGNSNEPMKVMPHLGKMFASIKTMKWEDVESTKKPNLLVFTDMTSKDGESIALIEKINVVEKAPVKSWLAVIETSMKETLAATLEKAVAKQSKLSLSLEQKDQQESFIAWASEFPAQITILASLISWSMGIEGILIKAGDLKPFETTLNAKLQLMATTVLNDLDSQTRKKFEQLITEQVHQRDVTRELHKQKVESPTDFKWLYHMRYNYSPDNKNLLEKLQIQISNASFYYGFEYLGIGDRLVQTPLTDRCYLTLTQALHFRMGGNPFGPAGTGKTESVKALGAQLGRFVLVFNCDEAFDFNAMGRLFSGLCQVGAWGCFDEFNRLEERILSAVSQQILTIQRGLMAHSKVIELSGRQVKLHNDVGIFVTMNPGYAGRSNMPDNLKQLFRAVAMVIPDRKLIAQVMLFSQGIVSAEVLSGKVVLLFQLCEEQLSIQSHYDFGLRALKTLLVSAGGLKRRALTSGNIKVEGAEEMAAIEKDVLIQGTCNNVVPKLVADDVPLFTSLLKAVFPGSEIKNMDDELLLAALMKVTASSMLVPNETWTEKILQLKQVLGFRHGVMCVGPSGSGKTTAWRSLLSAMELVDGVKGECYLIDPKSFSKEALYGSLDATTMEWTDGVFTHTLRTIIANQRGESTKRHWILFDGDVDPEWAENLNSVLDDNKLLTLPSGERLSLPDNVKIVLEVDSLREATPATVSRCGMVWFSEETVSLEMMLKNTIMKLGDHVETDKAKEGGEEKKDETDSFSATQLAFVAAIKPYFVSEDGTPPVVADMLNAGLEVKHIMNPSRGRLLTTLEALLQRGVNLAIEYDENHIDFPMQGDHMNNFAKKWLLYSMQWAFAGSCAWSERKAFGERLSMAIDCTLPAGGEDDGLIAFRPRVKDGDWEAWSESVPKMEIESNKVTATDLVITTNDTVRHVDVLISFINTRKPMILCGPPGSGKTMTLTSTLRNIPDVFLASLNFSSGTTPDLILKTFSQYCEYVRTPKGIVLQPTENIGIGKWLVIFCDEINLPVNDVYGTQRVISFMRLLTEQGGFWRADNVWIKLNRIQFVGACNPPTDAGRVQMTNRFMRHAPVLLVDFPSRDSLMQIYSTFNGGTLKLFPNLREEVIPLTEAMVEIYLENQKKFTVDIKPQYFYSPRELSRWMRAIYESVKGLDALGRGEFVRLIAHEALRLFSDRLTNDEERYWCSDKIDEILNEKFPSLDPAVLERPIMYSTWLTKTYSSVSREDLRTFMSARLKVFYEEELSVPLVVFDEVMEHVVRIDRVLKQPMGHCLLVGDSGAGKTVLSKFVSWMNGLSIFQIKAHSKYTIGDFNEDLREIMRRVGVSGEKICFIFDESNALDSGFLEAMNALLASGEVPGLFEGDDLISLMSALKGAGSVGDGDEELWAKFTKNVQRNLHVVFTMNPTGEDFSNRSTTSPALFNRCVVDWFGTWGQTALGQVGKQFTSTLEMGEESEWSGGSGEEGGLGVAAAVFKEEIKDAGGQGSLRQAVVASMVNIHERTKTICEENNKIALCKNYVSPRDFLDLISNFVSICEEKRGGLQEQQLHINIGLDKLRETQKQVAELKEGLGAKETELRSKEVEANDKLQQMIADQNIAEKQKVEAARMNEEVGQQQTKITERQKEANDELASAEPALISAQQSVKSIQKKQLDEIRALARPPENVRLTLEAVAVMMGEKKIEWGDVRKMLQKPDFIANILEFDLDKLGEKQIKIVKERYLSIETLNEDTVNRSSKACGPLFKWVNSQISYSEIFNKVEPLRAEVQQLQTDAKEAMIKKEELDKEVTVLEGRIQRLKADYADLIRNVEIIKGEMERVKEKVDRAENLIGSLAVESNRWEGSSGQFAEQLKSLVGDALLCASFLTYGGFFDHKRRETLMSSWKGFLEESSVVFEFLRESRSLIEYLSRGSDRLAWEGLGLPKDDLCVENAIILERYNRFPLVIDPSGQATSFLMKKFAERKIAKTSFLDGGFMKTLASAIRFGTILLVQDVEAIDPILNPILNKELMRTGGRTLVRLGSEDIDYSPKFMIILSTRNAAVKLTPDLCSRVTLVNFTITPASLQSQALSMLLRKEKPEMEGKRANMMKLKGEQNVKLRELEDQLLAKISSVQGSILDDNSVIKSMEQIKTEGKIVEEAIVEGEIVMSEMERAIGEYDDISESISTLYFVIEGLVALNSFYQFSLELFIEVLEHVLELATEKTGVERHTELKFKLFMEIMGRVARGLFGQDKLAFGIRMAMLIGGEFNLEQEGKTLESFMGNGIAFADSIFGKEEGWHGKGLNHFKEIVEEEVKAKNPILLCSAPGYDVSRKVQTLADNTSKKLASIAMGNDEGYDIAVQHIAAAAKSGTWVILKNLHLCSRDWLMSLEKRLFSMKYHADFRLFLTCEMREEVAGEVLPLSLVKISDVFVCEAPFGLKASVTRFFGGIDESRFEKKPVEKGRLYMLVSWVYAIIQERLRYAPTGWSKKYEFSEADALNALDVVDAWVERVASGKAHMAPDVVPWDALKEILGVSVFGGRIDNGYDQRVLDSFLEGALVKETFDVDFPLVKGVGGKTLLCLPEGKSRADFMKWVGELPDVTDLEWLGLSGAAELGRLKVRGGSVMGKVMLLGGGVTRTGRRSSMVGRGRTTSSVMEKVEVTAEAVEDWIEQLEKFVEELGAGGWAAGPSAEFDSLQRCIAREILIGVEYLRSVMADLNELSVYCQGGKKLSQKVKSLVDSIGAGVTPKEWGKLFEGGGHSGFADKWVKNFVKRIEQIKEFIGGGGE</sequence>
<feature type="coiled-coil region" evidence="17">
    <location>
        <begin position="3379"/>
        <end position="3448"/>
    </location>
</feature>
<dbReference type="FunFam" id="3.40.50.300:FF:000373">
    <property type="entry name" value="Cytoplasmic dynein heavy chain 2"/>
    <property type="match status" value="1"/>
</dbReference>
<dbReference type="Pfam" id="PF08393">
    <property type="entry name" value="DHC_N2"/>
    <property type="match status" value="1"/>
</dbReference>
<dbReference type="GO" id="GO:0008569">
    <property type="term" value="F:minus-end-directed microtubule motor activity"/>
    <property type="evidence" value="ECO:0007669"/>
    <property type="project" value="InterPro"/>
</dbReference>
<dbReference type="Gene3D" id="1.10.287.2620">
    <property type="match status" value="1"/>
</dbReference>
<dbReference type="GO" id="GO:0060271">
    <property type="term" value="P:cilium assembly"/>
    <property type="evidence" value="ECO:0007669"/>
    <property type="project" value="UniProtKB-ARBA"/>
</dbReference>
<dbReference type="InterPro" id="IPR042228">
    <property type="entry name" value="Dynein_linker_3"/>
</dbReference>
<dbReference type="InterPro" id="IPR035706">
    <property type="entry name" value="AAA_9"/>
</dbReference>
<dbReference type="InterPro" id="IPR013594">
    <property type="entry name" value="Dynein_heavy_tail"/>
</dbReference>
<dbReference type="InterPro" id="IPR013602">
    <property type="entry name" value="Dynein_heavy_linker"/>
</dbReference>
<name>A0A9W7EAT8_9STRA</name>
<dbReference type="FunFam" id="1.20.58.1120:FF:000013">
    <property type="entry name" value="Dynein heavy chain-like protein"/>
    <property type="match status" value="1"/>
</dbReference>
<feature type="domain" description="AAA+ ATPase" evidence="18">
    <location>
        <begin position="2541"/>
        <end position="2693"/>
    </location>
</feature>
<comment type="subunit">
    <text evidence="4">Consists of at least two heavy chains and a number of intermediate and light chains.</text>
</comment>
<dbReference type="Pfam" id="PF12774">
    <property type="entry name" value="AAA_6"/>
    <property type="match status" value="1"/>
</dbReference>
<evidence type="ECO:0000256" key="10">
    <source>
        <dbReference type="ARBA" id="ARBA00022840"/>
    </source>
</evidence>
<comment type="subcellular location">
    <subcellularLocation>
        <location evidence="2">Cell projection</location>
        <location evidence="2">Cilium membrane</location>
        <topology evidence="2">Peripheral membrane protein</topology>
        <orientation evidence="2">Cytoplasmic side</orientation>
    </subcellularLocation>
    <subcellularLocation>
        <location evidence="1">Cytoplasm</location>
        <location evidence="1">Cytoskeleton</location>
    </subcellularLocation>
</comment>
<reference evidence="20" key="1">
    <citation type="journal article" date="2023" name="Commun. Biol.">
        <title>Genome analysis of Parmales, the sister group of diatoms, reveals the evolutionary specialization of diatoms from phago-mixotrophs to photoautotrophs.</title>
        <authorList>
            <person name="Ban H."/>
            <person name="Sato S."/>
            <person name="Yoshikawa S."/>
            <person name="Yamada K."/>
            <person name="Nakamura Y."/>
            <person name="Ichinomiya M."/>
            <person name="Sato N."/>
            <person name="Blanc-Mathieu R."/>
            <person name="Endo H."/>
            <person name="Kuwata A."/>
            <person name="Ogata H."/>
        </authorList>
    </citation>
    <scope>NUCLEOTIDE SEQUENCE [LARGE SCALE GENOMIC DNA]</scope>
    <source>
        <strain evidence="20">NIES 3700</strain>
    </source>
</reference>
<organism evidence="19 20">
    <name type="scientific">Triparma laevis f. longispina</name>
    <dbReference type="NCBI Taxonomy" id="1714387"/>
    <lineage>
        <taxon>Eukaryota</taxon>
        <taxon>Sar</taxon>
        <taxon>Stramenopiles</taxon>
        <taxon>Ochrophyta</taxon>
        <taxon>Bolidophyceae</taxon>
        <taxon>Parmales</taxon>
        <taxon>Triparmaceae</taxon>
        <taxon>Triparma</taxon>
    </lineage>
</organism>
<keyword evidence="13" id="KW-0969">Cilium</keyword>
<feature type="non-terminal residue" evidence="19">
    <location>
        <position position="4375"/>
    </location>
</feature>
<dbReference type="FunFam" id="3.20.180.20:FF:000002">
    <property type="entry name" value="Cytoplasmic dynein heavy chain 1"/>
    <property type="match status" value="1"/>
</dbReference>
<dbReference type="SMART" id="SM00382">
    <property type="entry name" value="AAA"/>
    <property type="match status" value="3"/>
</dbReference>
<dbReference type="GO" id="GO:0005524">
    <property type="term" value="F:ATP binding"/>
    <property type="evidence" value="ECO:0007669"/>
    <property type="project" value="UniProtKB-KW"/>
</dbReference>
<dbReference type="Proteomes" id="UP001165122">
    <property type="component" value="Unassembled WGS sequence"/>
</dbReference>
<dbReference type="InterPro" id="IPR041466">
    <property type="entry name" value="Dynein_AAA5_ext"/>
</dbReference>
<dbReference type="Pfam" id="PF12780">
    <property type="entry name" value="AAA_8"/>
    <property type="match status" value="1"/>
</dbReference>
<evidence type="ECO:0000256" key="17">
    <source>
        <dbReference type="SAM" id="Coils"/>
    </source>
</evidence>
<feature type="coiled-coil region" evidence="17">
    <location>
        <begin position="3171"/>
        <end position="3233"/>
    </location>
</feature>
<dbReference type="PANTHER" id="PTHR45703">
    <property type="entry name" value="DYNEIN HEAVY CHAIN"/>
    <property type="match status" value="1"/>
</dbReference>
<dbReference type="CDD" id="cd00009">
    <property type="entry name" value="AAA"/>
    <property type="match status" value="2"/>
</dbReference>
<evidence type="ECO:0000256" key="7">
    <source>
        <dbReference type="ARBA" id="ARBA00022701"/>
    </source>
</evidence>
<dbReference type="FunFam" id="3.40.50.300:FF:000122">
    <property type="entry name" value="Cytoplasmic dynein 1 heavy chain"/>
    <property type="match status" value="1"/>
</dbReference>
<evidence type="ECO:0000256" key="3">
    <source>
        <dbReference type="ARBA" id="ARBA00008887"/>
    </source>
</evidence>
<dbReference type="Pfam" id="PF17852">
    <property type="entry name" value="Dynein_AAA_lid"/>
    <property type="match status" value="1"/>
</dbReference>
<dbReference type="InterPro" id="IPR035699">
    <property type="entry name" value="AAA_6"/>
</dbReference>
<evidence type="ECO:0000256" key="13">
    <source>
        <dbReference type="ARBA" id="ARBA00023069"/>
    </source>
</evidence>
<dbReference type="Pfam" id="PF18199">
    <property type="entry name" value="Dynein_C"/>
    <property type="match status" value="1"/>
</dbReference>
<dbReference type="InterPro" id="IPR024743">
    <property type="entry name" value="Dynein_HC_stalk"/>
</dbReference>
<dbReference type="FunFam" id="1.10.8.710:FF:000001">
    <property type="entry name" value="Dynein axonemal heavy chain 2"/>
    <property type="match status" value="1"/>
</dbReference>
<dbReference type="InterPro" id="IPR024317">
    <property type="entry name" value="Dynein_heavy_chain_D4_dom"/>
</dbReference>
<keyword evidence="6" id="KW-0963">Cytoplasm</keyword>
<evidence type="ECO:0000256" key="8">
    <source>
        <dbReference type="ARBA" id="ARBA00022737"/>
    </source>
</evidence>
<dbReference type="GO" id="GO:0030286">
    <property type="term" value="C:dynein complex"/>
    <property type="evidence" value="ECO:0007669"/>
    <property type="project" value="UniProtKB-KW"/>
</dbReference>
<dbReference type="Gene3D" id="1.10.8.1220">
    <property type="match status" value="1"/>
</dbReference>
<dbReference type="FunFam" id="3.40.50.300:FF:000071">
    <property type="entry name" value="Cytoplasmic dynein heavy chain 1"/>
    <property type="match status" value="1"/>
</dbReference>
<dbReference type="Pfam" id="PF22597">
    <property type="entry name" value="DYN_lid"/>
    <property type="match status" value="1"/>
</dbReference>
<dbReference type="FunFam" id="1.20.920.20:FF:000002">
    <property type="entry name" value="Cytoplasmic dynein 1 heavy chain"/>
    <property type="match status" value="1"/>
</dbReference>
<evidence type="ECO:0000256" key="6">
    <source>
        <dbReference type="ARBA" id="ARBA00022490"/>
    </source>
</evidence>
<dbReference type="FunFam" id="1.10.287.2620:FF:000001">
    <property type="entry name" value="Cytoplasmic dynein heavy chain 1"/>
    <property type="match status" value="1"/>
</dbReference>
<dbReference type="Pfam" id="PF08385">
    <property type="entry name" value="DHC_N1"/>
    <property type="match status" value="1"/>
</dbReference>
<dbReference type="InterPro" id="IPR041228">
    <property type="entry name" value="Dynein_C"/>
</dbReference>
<dbReference type="Pfam" id="PF12775">
    <property type="entry name" value="AAA_7"/>
    <property type="match status" value="1"/>
</dbReference>
<dbReference type="Pfam" id="PF18198">
    <property type="entry name" value="AAA_lid_11"/>
    <property type="match status" value="1"/>
</dbReference>
<evidence type="ECO:0000259" key="18">
    <source>
        <dbReference type="SMART" id="SM00382"/>
    </source>
</evidence>
<dbReference type="InterPro" id="IPR042222">
    <property type="entry name" value="Dynein_2_N"/>
</dbReference>
<dbReference type="OrthoDB" id="424310at2759"/>
<comment type="similarity">
    <text evidence="3">Belongs to the dynein heavy chain family.</text>
</comment>
<dbReference type="GO" id="GO:0007018">
    <property type="term" value="P:microtubule-based movement"/>
    <property type="evidence" value="ECO:0007669"/>
    <property type="project" value="InterPro"/>
</dbReference>
<dbReference type="GO" id="GO:0051959">
    <property type="term" value="F:dynein light intermediate chain binding"/>
    <property type="evidence" value="ECO:0007669"/>
    <property type="project" value="InterPro"/>
</dbReference>
<dbReference type="FunFam" id="1.20.140.100:FF:000002">
    <property type="entry name" value="Cytoplasmic dynein heavy chain 1"/>
    <property type="match status" value="1"/>
</dbReference>
<keyword evidence="8" id="KW-0677">Repeat</keyword>
<evidence type="ECO:0000256" key="16">
    <source>
        <dbReference type="ARBA" id="ARBA00023273"/>
    </source>
</evidence>
<dbReference type="Pfam" id="PF03028">
    <property type="entry name" value="Dynein_heavy"/>
    <property type="match status" value="1"/>
</dbReference>
<keyword evidence="15" id="KW-0206">Cytoskeleton</keyword>
<feature type="coiled-coil region" evidence="17">
    <location>
        <begin position="1570"/>
        <end position="1597"/>
    </location>
</feature>
<dbReference type="Pfam" id="PF12777">
    <property type="entry name" value="MT"/>
    <property type="match status" value="1"/>
</dbReference>
<evidence type="ECO:0000256" key="15">
    <source>
        <dbReference type="ARBA" id="ARBA00023212"/>
    </source>
</evidence>
<dbReference type="Gene3D" id="1.20.58.1120">
    <property type="match status" value="1"/>
</dbReference>
<evidence type="ECO:0000313" key="19">
    <source>
        <dbReference type="EMBL" id="GMH71315.1"/>
    </source>
</evidence>